<dbReference type="RefSeq" id="WP_379955290.1">
    <property type="nucleotide sequence ID" value="NZ_JAUYVI010000003.1"/>
</dbReference>
<comment type="catalytic activity">
    <reaction evidence="8">
        <text>choline + A = betaine aldehyde + AH2</text>
        <dbReference type="Rhea" id="RHEA:17433"/>
        <dbReference type="ChEBI" id="CHEBI:13193"/>
        <dbReference type="ChEBI" id="CHEBI:15354"/>
        <dbReference type="ChEBI" id="CHEBI:15710"/>
        <dbReference type="ChEBI" id="CHEBI:17499"/>
        <dbReference type="EC" id="1.1.99.1"/>
    </reaction>
</comment>
<dbReference type="NCBIfam" id="TIGR01810">
    <property type="entry name" value="betA"/>
    <property type="match status" value="1"/>
</dbReference>
<evidence type="ECO:0000256" key="4">
    <source>
        <dbReference type="ARBA" id="ARBA00022827"/>
    </source>
</evidence>
<dbReference type="EMBL" id="JAUYVI010000003">
    <property type="protein sequence ID" value="MDQ7247849.1"/>
    <property type="molecule type" value="Genomic_DNA"/>
</dbReference>
<dbReference type="PROSITE" id="PS00624">
    <property type="entry name" value="GMC_OXRED_2"/>
    <property type="match status" value="1"/>
</dbReference>
<dbReference type="InterPro" id="IPR011533">
    <property type="entry name" value="BetA"/>
</dbReference>
<keyword evidence="4 7" id="KW-0274">FAD</keyword>
<comment type="similarity">
    <text evidence="2 7">Belongs to the GMC oxidoreductase family.</text>
</comment>
<reference evidence="12" key="1">
    <citation type="submission" date="2023-08" db="EMBL/GenBank/DDBJ databases">
        <title>Rhodospirillaceae gen. nov., a novel taxon isolated from the Yangtze River Yuezi River estuary sludge.</title>
        <authorList>
            <person name="Ruan L."/>
        </authorList>
    </citation>
    <scope>NUCLEOTIDE SEQUENCE [LARGE SCALE GENOMIC DNA]</scope>
    <source>
        <strain evidence="12">R-7</strain>
    </source>
</reference>
<feature type="domain" description="Glucose-methanol-choline oxidoreductase N-terminal" evidence="9">
    <location>
        <begin position="86"/>
        <end position="109"/>
    </location>
</feature>
<evidence type="ECO:0000313" key="12">
    <source>
        <dbReference type="Proteomes" id="UP001230156"/>
    </source>
</evidence>
<evidence type="ECO:0000256" key="6">
    <source>
        <dbReference type="NCBIfam" id="TIGR01810"/>
    </source>
</evidence>
<organism evidence="11 12">
    <name type="scientific">Dongia sedimenti</name>
    <dbReference type="NCBI Taxonomy" id="3064282"/>
    <lineage>
        <taxon>Bacteria</taxon>
        <taxon>Pseudomonadati</taxon>
        <taxon>Pseudomonadota</taxon>
        <taxon>Alphaproteobacteria</taxon>
        <taxon>Rhodospirillales</taxon>
        <taxon>Dongiaceae</taxon>
        <taxon>Dongia</taxon>
    </lineage>
</organism>
<dbReference type="Pfam" id="PF05199">
    <property type="entry name" value="GMC_oxred_C"/>
    <property type="match status" value="1"/>
</dbReference>
<evidence type="ECO:0000256" key="5">
    <source>
        <dbReference type="ARBA" id="ARBA00023002"/>
    </source>
</evidence>
<evidence type="ECO:0000256" key="8">
    <source>
        <dbReference type="RuleBase" id="RU003969"/>
    </source>
</evidence>
<dbReference type="Pfam" id="PF00732">
    <property type="entry name" value="GMC_oxred_N"/>
    <property type="match status" value="1"/>
</dbReference>
<sequence length="555" mass="62713">MKFDRIFDYVIVGAGSAGCVLTNRLSEDPALKVCVLEAGPKDHWWNWQIHMPAALMYNLCHDRYNWYYETEPQPYMNNRVMYWPRGRVLGGSSSLNAMVYIRGHALDYDRWAFKENCPGWSYQEILPYFKRAEHREVGGDDYHGDQGPLWVHTGDTPNPLYDAFIEAAQQAGYPFTKDMNGYQQEGVGKLDMTTHNGRRWSAAMGYLRPAEKRRNVTVETGALTSRVLFEGRRAVGVEFKQNGQVKRYRAEREVILSGGSINSPQLLMLSGVGPADHLKEVGVAVQQDLPGVGQNLQEHLEMYVQQQCKQPITLYTYTKPVPMALAGIKWFLTHKGICATSHLEAGGFIRSEAGLEHPNLQFHFLPSTVNDHGRKSGTSHAYQVHIGNMRQEARGWIKLKSDQPTDHPRIQPFYLQTERDRREFRDAVKLTREIFAQRAFDPYRGPEIQPGDSQQSDDEIDAFVRARGDSAYHPSSSCKMGTDAMAVVDPQARVHGLEGLRVVDASIMPSVVSGNLNAPTIMMAEKCADMILGKPPLPKANVPVYQAKDWQTKQR</sequence>
<dbReference type="Proteomes" id="UP001230156">
    <property type="component" value="Unassembled WGS sequence"/>
</dbReference>
<dbReference type="NCBIfam" id="NF002550">
    <property type="entry name" value="PRK02106.1"/>
    <property type="match status" value="1"/>
</dbReference>
<evidence type="ECO:0000256" key="3">
    <source>
        <dbReference type="ARBA" id="ARBA00022630"/>
    </source>
</evidence>
<dbReference type="Gene3D" id="3.30.560.10">
    <property type="entry name" value="Glucose Oxidase, domain 3"/>
    <property type="match status" value="1"/>
</dbReference>
<dbReference type="InterPro" id="IPR036188">
    <property type="entry name" value="FAD/NAD-bd_sf"/>
</dbReference>
<evidence type="ECO:0000256" key="1">
    <source>
        <dbReference type="ARBA" id="ARBA00001974"/>
    </source>
</evidence>
<feature type="domain" description="Glucose-methanol-choline oxidoreductase N-terminal" evidence="10">
    <location>
        <begin position="259"/>
        <end position="273"/>
    </location>
</feature>
<dbReference type="InterPro" id="IPR007867">
    <property type="entry name" value="GMC_OxRtase_C"/>
</dbReference>
<dbReference type="EC" id="1.1.99.1" evidence="6 8"/>
<dbReference type="PANTHER" id="PTHR11552:SF147">
    <property type="entry name" value="CHOLINE DEHYDROGENASE, MITOCHONDRIAL"/>
    <property type="match status" value="1"/>
</dbReference>
<dbReference type="PANTHER" id="PTHR11552">
    <property type="entry name" value="GLUCOSE-METHANOL-CHOLINE GMC OXIDOREDUCTASE"/>
    <property type="match status" value="1"/>
</dbReference>
<proteinExistence type="inferred from homology"/>
<keyword evidence="5 11" id="KW-0560">Oxidoreductase</keyword>
<evidence type="ECO:0000256" key="2">
    <source>
        <dbReference type="ARBA" id="ARBA00010790"/>
    </source>
</evidence>
<dbReference type="SUPFAM" id="SSF54373">
    <property type="entry name" value="FAD-linked reductases, C-terminal domain"/>
    <property type="match status" value="1"/>
</dbReference>
<name>A0ABU0YJF5_9PROT</name>
<dbReference type="GO" id="GO:0008812">
    <property type="term" value="F:choline dehydrogenase activity"/>
    <property type="evidence" value="ECO:0007669"/>
    <property type="project" value="UniProtKB-EC"/>
</dbReference>
<evidence type="ECO:0000313" key="11">
    <source>
        <dbReference type="EMBL" id="MDQ7247849.1"/>
    </source>
</evidence>
<dbReference type="InterPro" id="IPR012132">
    <property type="entry name" value="GMC_OxRdtase"/>
</dbReference>
<keyword evidence="12" id="KW-1185">Reference proteome</keyword>
<dbReference type="PROSITE" id="PS51257">
    <property type="entry name" value="PROKAR_LIPOPROTEIN"/>
    <property type="match status" value="1"/>
</dbReference>
<accession>A0ABU0YJF5</accession>
<dbReference type="SUPFAM" id="SSF51905">
    <property type="entry name" value="FAD/NAD(P)-binding domain"/>
    <property type="match status" value="1"/>
</dbReference>
<keyword evidence="3 7" id="KW-0285">Flavoprotein</keyword>
<dbReference type="InterPro" id="IPR000172">
    <property type="entry name" value="GMC_OxRdtase_N"/>
</dbReference>
<comment type="pathway">
    <text evidence="8">Amine and polyamine biosynthesis; betaine biosynthesis via choline pathway; betaine aldehyde from choline (cytochrome c reductase route): step 1/1.</text>
</comment>
<evidence type="ECO:0000256" key="7">
    <source>
        <dbReference type="RuleBase" id="RU003968"/>
    </source>
</evidence>
<protein>
    <recommendedName>
        <fullName evidence="6 8">Choline dehydrogenase</fullName>
        <ecNumber evidence="6 8">1.1.99.1</ecNumber>
    </recommendedName>
</protein>
<dbReference type="PIRSF" id="PIRSF000137">
    <property type="entry name" value="Alcohol_oxidase"/>
    <property type="match status" value="1"/>
</dbReference>
<evidence type="ECO:0000259" key="9">
    <source>
        <dbReference type="PROSITE" id="PS00623"/>
    </source>
</evidence>
<evidence type="ECO:0000259" key="10">
    <source>
        <dbReference type="PROSITE" id="PS00624"/>
    </source>
</evidence>
<gene>
    <name evidence="11" type="primary">betA</name>
    <name evidence="11" type="ORF">Q8A70_09235</name>
</gene>
<dbReference type="PROSITE" id="PS00623">
    <property type="entry name" value="GMC_OXRED_1"/>
    <property type="match status" value="1"/>
</dbReference>
<comment type="caution">
    <text evidence="11">The sequence shown here is derived from an EMBL/GenBank/DDBJ whole genome shotgun (WGS) entry which is preliminary data.</text>
</comment>
<comment type="cofactor">
    <cofactor evidence="1">
        <name>FAD</name>
        <dbReference type="ChEBI" id="CHEBI:57692"/>
    </cofactor>
</comment>
<dbReference type="Gene3D" id="3.50.50.60">
    <property type="entry name" value="FAD/NAD(P)-binding domain"/>
    <property type="match status" value="1"/>
</dbReference>